<dbReference type="Proteomes" id="UP000323506">
    <property type="component" value="Chromosome D01"/>
</dbReference>
<name>A0A5D2DRD3_GOSDA</name>
<accession>A0A5D2DRD3</accession>
<sequence>MHRTGVWFRGRRVNDEKHLQSWIWFAVCGYIYSSCNQGKQLGNTETLIASFNGIGIRRRDLQNSETSPQATWKHCKLHFFIWSR</sequence>
<proteinExistence type="predicted"/>
<protein>
    <submittedName>
        <fullName evidence="1">Uncharacterized protein</fullName>
    </submittedName>
</protein>
<evidence type="ECO:0000313" key="2">
    <source>
        <dbReference type="Proteomes" id="UP000323506"/>
    </source>
</evidence>
<keyword evidence="2" id="KW-1185">Reference proteome</keyword>
<reference evidence="1 2" key="1">
    <citation type="submission" date="2019-06" db="EMBL/GenBank/DDBJ databases">
        <title>WGS assembly of Gossypium darwinii.</title>
        <authorList>
            <person name="Chen Z.J."/>
            <person name="Sreedasyam A."/>
            <person name="Ando A."/>
            <person name="Song Q."/>
            <person name="De L."/>
            <person name="Hulse-Kemp A."/>
            <person name="Ding M."/>
            <person name="Ye W."/>
            <person name="Kirkbride R."/>
            <person name="Jenkins J."/>
            <person name="Plott C."/>
            <person name="Lovell J."/>
            <person name="Lin Y.-M."/>
            <person name="Vaughn R."/>
            <person name="Liu B."/>
            <person name="Li W."/>
            <person name="Simpson S."/>
            <person name="Scheffler B."/>
            <person name="Saski C."/>
            <person name="Grover C."/>
            <person name="Hu G."/>
            <person name="Conover J."/>
            <person name="Carlson J."/>
            <person name="Shu S."/>
            <person name="Boston L."/>
            <person name="Williams M."/>
            <person name="Peterson D."/>
            <person name="Mcgee K."/>
            <person name="Jones D."/>
            <person name="Wendel J."/>
            <person name="Stelly D."/>
            <person name="Grimwood J."/>
            <person name="Schmutz J."/>
        </authorList>
    </citation>
    <scope>NUCLEOTIDE SEQUENCE [LARGE SCALE GENOMIC DNA]</scope>
    <source>
        <strain evidence="1">1808015.09</strain>
    </source>
</reference>
<gene>
    <name evidence="1" type="ORF">ES288_D01G182800v1</name>
</gene>
<organism evidence="1 2">
    <name type="scientific">Gossypium darwinii</name>
    <name type="common">Darwin's cotton</name>
    <name type="synonym">Gossypium barbadense var. darwinii</name>
    <dbReference type="NCBI Taxonomy" id="34276"/>
    <lineage>
        <taxon>Eukaryota</taxon>
        <taxon>Viridiplantae</taxon>
        <taxon>Streptophyta</taxon>
        <taxon>Embryophyta</taxon>
        <taxon>Tracheophyta</taxon>
        <taxon>Spermatophyta</taxon>
        <taxon>Magnoliopsida</taxon>
        <taxon>eudicotyledons</taxon>
        <taxon>Gunneridae</taxon>
        <taxon>Pentapetalae</taxon>
        <taxon>rosids</taxon>
        <taxon>malvids</taxon>
        <taxon>Malvales</taxon>
        <taxon>Malvaceae</taxon>
        <taxon>Malvoideae</taxon>
        <taxon>Gossypium</taxon>
    </lineage>
</organism>
<dbReference type="AlphaFoldDB" id="A0A5D2DRD3"/>
<dbReference type="EMBL" id="CM017701">
    <property type="protein sequence ID" value="TYG83616.1"/>
    <property type="molecule type" value="Genomic_DNA"/>
</dbReference>
<evidence type="ECO:0000313" key="1">
    <source>
        <dbReference type="EMBL" id="TYG83616.1"/>
    </source>
</evidence>